<dbReference type="Proteomes" id="UP000275069">
    <property type="component" value="Chromosome"/>
</dbReference>
<dbReference type="AlphaFoldDB" id="A0A387BQ70"/>
<evidence type="ECO:0000313" key="1">
    <source>
        <dbReference type="EMBL" id="AYG04214.1"/>
    </source>
</evidence>
<keyword evidence="2" id="KW-1185">Reference proteome</keyword>
<organism evidence="1 2">
    <name type="scientific">Gryllotalpicola protaetiae</name>
    <dbReference type="NCBI Taxonomy" id="2419771"/>
    <lineage>
        <taxon>Bacteria</taxon>
        <taxon>Bacillati</taxon>
        <taxon>Actinomycetota</taxon>
        <taxon>Actinomycetes</taxon>
        <taxon>Micrococcales</taxon>
        <taxon>Microbacteriaceae</taxon>
        <taxon>Gryllotalpicola</taxon>
    </lineage>
</organism>
<evidence type="ECO:0000313" key="2">
    <source>
        <dbReference type="Proteomes" id="UP000275069"/>
    </source>
</evidence>
<dbReference type="EMBL" id="CP032624">
    <property type="protein sequence ID" value="AYG04214.1"/>
    <property type="molecule type" value="Genomic_DNA"/>
</dbReference>
<gene>
    <name evidence="1" type="ORF">D7I44_12180</name>
</gene>
<protein>
    <submittedName>
        <fullName evidence="1">Uncharacterized protein</fullName>
    </submittedName>
</protein>
<dbReference type="KEGG" id="gry:D7I44_12180"/>
<name>A0A387BQ70_9MICO</name>
<proteinExistence type="predicted"/>
<accession>A0A387BQ70</accession>
<sequence length="112" mass="12038">MSVYSCTRVVGASTVTYLLLLPAAHLLTAEPLVDAEVMPATGVRLEVTVERPLVFDPISLDERRGLVTIGDDARMAFEGLDASLIRHGMVAVRITAPLPATVWRLDAPLVDA</sequence>
<dbReference type="RefSeq" id="WP_120789744.1">
    <property type="nucleotide sequence ID" value="NZ_CP032624.1"/>
</dbReference>
<reference evidence="1 2" key="1">
    <citation type="submission" date="2018-09" db="EMBL/GenBank/DDBJ databases">
        <title>Genome sequencing of strain 2DFW10M-5.</title>
        <authorList>
            <person name="Heo J."/>
            <person name="Kim S.-J."/>
            <person name="Kwon S.-W."/>
        </authorList>
    </citation>
    <scope>NUCLEOTIDE SEQUENCE [LARGE SCALE GENOMIC DNA]</scope>
    <source>
        <strain evidence="1 2">2DFW10M-5</strain>
    </source>
</reference>